<feature type="compositionally biased region" description="Pro residues" evidence="1">
    <location>
        <begin position="500"/>
        <end position="515"/>
    </location>
</feature>
<comment type="caution">
    <text evidence="2">The sequence shown here is derived from an EMBL/GenBank/DDBJ whole genome shotgun (WGS) entry which is preliminary data.</text>
</comment>
<proteinExistence type="predicted"/>
<feature type="compositionally biased region" description="Basic and acidic residues" evidence="1">
    <location>
        <begin position="457"/>
        <end position="470"/>
    </location>
</feature>
<feature type="region of interest" description="Disordered" evidence="1">
    <location>
        <begin position="283"/>
        <end position="359"/>
    </location>
</feature>
<sequence length="648" mass="71517">MKDLVRRARSNSATGSAPSIRSVKPVPRMSILTSVKLPSLRRQDPTEPPPNPKPPLLSLDFTSRSFLDSQIHDSTSRELLYHFKTVGTSTIISRYDPNELFVKAASIKWPRTLPSKSGKDYTDGVLIQMKNARWYGGETLLKLGANANASRRFNIPNFSHPLKWKKYGNVYWCTTSSVKGPIATLDASRGPEPLKLKIYETFHDKYDTKPMPAFKGVSVLLLDYLLITAMLLVTDLQEWMLVRKADGQSVTTDTEPGPSFAPEVPFRSDPKFRKIMYGEPIFPKLSGEGSTKAPSVKSRSKSPVGSARRPSTPRTPDSGMPRFAYPESDGLSSPDASGSRERYASMTDSEDDEDDLDTFSLVETRSTSAIDNYHFSAAEPSHNYLDATFSSSEELPPVPPLPLQYAKSFRNFSSQPSTPISGTFAPSREPLLLPSADFISRPRSSPPLESSVAGSSRDSRQYSDSLEHPRVHSIARSESVMSQNSSMSRPSSSAARRPLPRPPPVPPINSSPPPARRVQSSSQLANYPAFPKDHPTSRTQRSLPPTPGIIASPTSTSSPTNLHAGTLDTIHSRLPPITKVSQEDLTNYVHTLTSPQRDLPPQPLPSTSIYDVPPPSYNSIAFDNPPLHAQQQQQQEQTQYRRPSLPFP</sequence>
<dbReference type="EMBL" id="JAACJL010000015">
    <property type="protein sequence ID" value="KAF4621425.1"/>
    <property type="molecule type" value="Genomic_DNA"/>
</dbReference>
<evidence type="ECO:0000313" key="3">
    <source>
        <dbReference type="Proteomes" id="UP000521872"/>
    </source>
</evidence>
<keyword evidence="3" id="KW-1185">Reference proteome</keyword>
<feature type="region of interest" description="Disordered" evidence="1">
    <location>
        <begin position="592"/>
        <end position="648"/>
    </location>
</feature>
<feature type="compositionally biased region" description="Pro residues" evidence="1">
    <location>
        <begin position="46"/>
        <end position="55"/>
    </location>
</feature>
<organism evidence="2 3">
    <name type="scientific">Agrocybe pediades</name>
    <dbReference type="NCBI Taxonomy" id="84607"/>
    <lineage>
        <taxon>Eukaryota</taxon>
        <taxon>Fungi</taxon>
        <taxon>Dikarya</taxon>
        <taxon>Basidiomycota</taxon>
        <taxon>Agaricomycotina</taxon>
        <taxon>Agaricomycetes</taxon>
        <taxon>Agaricomycetidae</taxon>
        <taxon>Agaricales</taxon>
        <taxon>Agaricineae</taxon>
        <taxon>Strophariaceae</taxon>
        <taxon>Agrocybe</taxon>
    </lineage>
</organism>
<protein>
    <submittedName>
        <fullName evidence="2">Uncharacterized protein</fullName>
    </submittedName>
</protein>
<feature type="region of interest" description="Disordered" evidence="1">
    <location>
        <begin position="409"/>
        <end position="428"/>
    </location>
</feature>
<dbReference type="AlphaFoldDB" id="A0A8H4R132"/>
<evidence type="ECO:0000256" key="1">
    <source>
        <dbReference type="SAM" id="MobiDB-lite"/>
    </source>
</evidence>
<feature type="compositionally biased region" description="Low complexity" evidence="1">
    <location>
        <begin position="548"/>
        <end position="560"/>
    </location>
</feature>
<feature type="region of interest" description="Disordered" evidence="1">
    <location>
        <begin position="435"/>
        <end position="575"/>
    </location>
</feature>
<feature type="compositionally biased region" description="Polar residues" evidence="1">
    <location>
        <begin position="10"/>
        <end position="19"/>
    </location>
</feature>
<name>A0A8H4R132_9AGAR</name>
<accession>A0A8H4R132</accession>
<feature type="region of interest" description="Disordered" evidence="1">
    <location>
        <begin position="1"/>
        <end position="57"/>
    </location>
</feature>
<feature type="compositionally biased region" description="Low complexity" evidence="1">
    <location>
        <begin position="476"/>
        <end position="497"/>
    </location>
</feature>
<feature type="compositionally biased region" description="Polar residues" evidence="1">
    <location>
        <begin position="410"/>
        <end position="421"/>
    </location>
</feature>
<dbReference type="Proteomes" id="UP000521872">
    <property type="component" value="Unassembled WGS sequence"/>
</dbReference>
<gene>
    <name evidence="2" type="ORF">D9613_000198</name>
</gene>
<evidence type="ECO:0000313" key="2">
    <source>
        <dbReference type="EMBL" id="KAF4621425.1"/>
    </source>
</evidence>
<reference evidence="2 3" key="1">
    <citation type="submission" date="2019-12" db="EMBL/GenBank/DDBJ databases">
        <authorList>
            <person name="Floudas D."/>
            <person name="Bentzer J."/>
            <person name="Ahren D."/>
            <person name="Johansson T."/>
            <person name="Persson P."/>
            <person name="Tunlid A."/>
        </authorList>
    </citation>
    <scope>NUCLEOTIDE SEQUENCE [LARGE SCALE GENOMIC DNA]</scope>
    <source>
        <strain evidence="2 3">CBS 102.39</strain>
    </source>
</reference>
<feature type="compositionally biased region" description="Acidic residues" evidence="1">
    <location>
        <begin position="348"/>
        <end position="357"/>
    </location>
</feature>